<dbReference type="OrthoDB" id="19908at2759"/>
<dbReference type="SUPFAM" id="SSF55681">
    <property type="entry name" value="Class II aaRS and biotin synthetases"/>
    <property type="match status" value="1"/>
</dbReference>
<evidence type="ECO:0000256" key="1">
    <source>
        <dbReference type="ARBA" id="ARBA00004821"/>
    </source>
</evidence>
<evidence type="ECO:0000313" key="7">
    <source>
        <dbReference type="EMBL" id="GAQ88891.1"/>
    </source>
</evidence>
<evidence type="ECO:0000259" key="6">
    <source>
        <dbReference type="PROSITE" id="PS51733"/>
    </source>
</evidence>
<sequence length="327" mass="36126">MPAAERAASSALVYQPANLNFTNEFLAGKHTSTVQYVPRGNKWGGAPSVGHTALIRNRCRRHQTSAIALSVETVQAPSINQCVCYDLHSTLVPYSTAWEWQKALVSQRHLARSKGEEMADAVLILQHPPVFTLGTRSSLENLKFDKDHPPFELHVTERGGEVTYHGPGQLVVYPILDLRRQQTDLHWYLRSLEEVIILALQDVCGIQAGREPGLTGVWVGESKVAAIGVRVSKWVTYHGLALNVSNDLDPFKSIIPCGISDRPVGSVKDLLQKDATNIGRSLVLESDSELLDAFSSSLKIQLAKVFNLDLLERTTPDCLNELSHLIH</sequence>
<comment type="similarity">
    <text evidence="2">Belongs to the LipB family.</text>
</comment>
<dbReference type="UniPathway" id="UPA00538">
    <property type="reaction ID" value="UER00592"/>
</dbReference>
<evidence type="ECO:0000256" key="2">
    <source>
        <dbReference type="ARBA" id="ARBA00007907"/>
    </source>
</evidence>
<dbReference type="HAMAP" id="MF_00013">
    <property type="entry name" value="LipB"/>
    <property type="match status" value="1"/>
</dbReference>
<dbReference type="NCBIfam" id="NF010925">
    <property type="entry name" value="PRK14345.1"/>
    <property type="match status" value="1"/>
</dbReference>
<reference evidence="7 8" key="1">
    <citation type="journal article" date="2014" name="Nat. Commun.">
        <title>Klebsormidium flaccidum genome reveals primary factors for plant terrestrial adaptation.</title>
        <authorList>
            <person name="Hori K."/>
            <person name="Maruyama F."/>
            <person name="Fujisawa T."/>
            <person name="Togashi T."/>
            <person name="Yamamoto N."/>
            <person name="Seo M."/>
            <person name="Sato S."/>
            <person name="Yamada T."/>
            <person name="Mori H."/>
            <person name="Tajima N."/>
            <person name="Moriyama T."/>
            <person name="Ikeuchi M."/>
            <person name="Watanabe M."/>
            <person name="Wada H."/>
            <person name="Kobayashi K."/>
            <person name="Saito M."/>
            <person name="Masuda T."/>
            <person name="Sasaki-Sekimoto Y."/>
            <person name="Mashiguchi K."/>
            <person name="Awai K."/>
            <person name="Shimojima M."/>
            <person name="Masuda S."/>
            <person name="Iwai M."/>
            <person name="Nobusawa T."/>
            <person name="Narise T."/>
            <person name="Kondo S."/>
            <person name="Saito H."/>
            <person name="Sato R."/>
            <person name="Murakawa M."/>
            <person name="Ihara Y."/>
            <person name="Oshima-Yamada Y."/>
            <person name="Ohtaka K."/>
            <person name="Satoh M."/>
            <person name="Sonobe K."/>
            <person name="Ishii M."/>
            <person name="Ohtani R."/>
            <person name="Kanamori-Sato M."/>
            <person name="Honoki R."/>
            <person name="Miyazaki D."/>
            <person name="Mochizuki H."/>
            <person name="Umetsu J."/>
            <person name="Higashi K."/>
            <person name="Shibata D."/>
            <person name="Kamiya Y."/>
            <person name="Sato N."/>
            <person name="Nakamura Y."/>
            <person name="Tabata S."/>
            <person name="Ida S."/>
            <person name="Kurokawa K."/>
            <person name="Ohta H."/>
        </authorList>
    </citation>
    <scope>NUCLEOTIDE SEQUENCE [LARGE SCALE GENOMIC DNA]</scope>
    <source>
        <strain evidence="7 8">NIES-2285</strain>
    </source>
</reference>
<dbReference type="AlphaFoldDB" id="A0A0U9HKI7"/>
<dbReference type="NCBIfam" id="TIGR00214">
    <property type="entry name" value="lipB"/>
    <property type="match status" value="1"/>
</dbReference>
<dbReference type="GO" id="GO:0005739">
    <property type="term" value="C:mitochondrion"/>
    <property type="evidence" value="ECO:0000318"/>
    <property type="project" value="GO_Central"/>
</dbReference>
<keyword evidence="8" id="KW-1185">Reference proteome</keyword>
<dbReference type="CDD" id="cd16444">
    <property type="entry name" value="LipB"/>
    <property type="match status" value="1"/>
</dbReference>
<evidence type="ECO:0000256" key="5">
    <source>
        <dbReference type="ARBA" id="ARBA00023315"/>
    </source>
</evidence>
<evidence type="ECO:0000256" key="4">
    <source>
        <dbReference type="ARBA" id="ARBA00022679"/>
    </source>
</evidence>
<keyword evidence="5" id="KW-0012">Acyltransferase</keyword>
<comment type="pathway">
    <text evidence="1">Protein modification; protein lipoylation via endogenous pathway; protein N(6)-(lipoyl)lysine from octanoyl-[acyl-carrier-protein]: step 1/2.</text>
</comment>
<proteinExistence type="inferred from homology"/>
<dbReference type="InterPro" id="IPR004143">
    <property type="entry name" value="BPL_LPL_catalytic"/>
</dbReference>
<dbReference type="PANTHER" id="PTHR10993">
    <property type="entry name" value="OCTANOYLTRANSFERASE"/>
    <property type="match status" value="1"/>
</dbReference>
<dbReference type="Pfam" id="PF21948">
    <property type="entry name" value="LplA-B_cat"/>
    <property type="match status" value="1"/>
</dbReference>
<dbReference type="PROSITE" id="PS51733">
    <property type="entry name" value="BPL_LPL_CATALYTIC"/>
    <property type="match status" value="1"/>
</dbReference>
<dbReference type="InterPro" id="IPR045864">
    <property type="entry name" value="aa-tRNA-synth_II/BPL/LPL"/>
</dbReference>
<dbReference type="EMBL" id="DF237416">
    <property type="protein sequence ID" value="GAQ88891.1"/>
    <property type="molecule type" value="Genomic_DNA"/>
</dbReference>
<organism evidence="7 8">
    <name type="scientific">Klebsormidium nitens</name>
    <name type="common">Green alga</name>
    <name type="synonym">Ulothrix nitens</name>
    <dbReference type="NCBI Taxonomy" id="105231"/>
    <lineage>
        <taxon>Eukaryota</taxon>
        <taxon>Viridiplantae</taxon>
        <taxon>Streptophyta</taxon>
        <taxon>Klebsormidiophyceae</taxon>
        <taxon>Klebsormidiales</taxon>
        <taxon>Klebsormidiaceae</taxon>
        <taxon>Klebsormidium</taxon>
    </lineage>
</organism>
<gene>
    <name evidence="7" type="ORF">KFL_004670080</name>
</gene>
<evidence type="ECO:0000256" key="3">
    <source>
        <dbReference type="ARBA" id="ARBA00012334"/>
    </source>
</evidence>
<dbReference type="Proteomes" id="UP000054558">
    <property type="component" value="Unassembled WGS sequence"/>
</dbReference>
<dbReference type="GO" id="GO:0009249">
    <property type="term" value="P:protein lipoylation"/>
    <property type="evidence" value="ECO:0007669"/>
    <property type="project" value="InterPro"/>
</dbReference>
<accession>A0A0U9HKI7</accession>
<dbReference type="EC" id="2.3.1.181" evidence="3"/>
<dbReference type="PANTHER" id="PTHR10993:SF7">
    <property type="entry name" value="LIPOYLTRANSFERASE 2, MITOCHONDRIAL-RELATED"/>
    <property type="match status" value="1"/>
</dbReference>
<dbReference type="InterPro" id="IPR020605">
    <property type="entry name" value="Octanoyltransferase_CS"/>
</dbReference>
<dbReference type="OMA" id="IQRNEDC"/>
<dbReference type="STRING" id="105231.A0A0U9HKI7"/>
<keyword evidence="4 7" id="KW-0808">Transferase</keyword>
<dbReference type="InterPro" id="IPR000544">
    <property type="entry name" value="Octanoyltransferase"/>
</dbReference>
<dbReference type="PROSITE" id="PS01313">
    <property type="entry name" value="LIPB"/>
    <property type="match status" value="1"/>
</dbReference>
<name>A0A0U9HKI7_KLENI</name>
<dbReference type="GO" id="GO:0033819">
    <property type="term" value="F:lipoyl(octanoyl) transferase activity"/>
    <property type="evidence" value="ECO:0000318"/>
    <property type="project" value="GO_Central"/>
</dbReference>
<feature type="domain" description="BPL/LPL catalytic" evidence="6">
    <location>
        <begin position="116"/>
        <end position="295"/>
    </location>
</feature>
<protein>
    <recommendedName>
        <fullName evidence="3">lipoyl(octanoyl) transferase</fullName>
        <ecNumber evidence="3">2.3.1.181</ecNumber>
    </recommendedName>
</protein>
<dbReference type="Gene3D" id="3.30.930.10">
    <property type="entry name" value="Bira Bifunctional Protein, Domain 2"/>
    <property type="match status" value="1"/>
</dbReference>
<evidence type="ECO:0000313" key="8">
    <source>
        <dbReference type="Proteomes" id="UP000054558"/>
    </source>
</evidence>